<keyword evidence="2" id="KW-1185">Reference proteome</keyword>
<dbReference type="PANTHER" id="PTHR42030">
    <property type="entry name" value="DRBM DOMAIN-CONTAINING PROTEIN"/>
    <property type="match status" value="1"/>
</dbReference>
<organism evidence="1 2">
    <name type="scientific">Aspergillus terreus</name>
    <dbReference type="NCBI Taxonomy" id="33178"/>
    <lineage>
        <taxon>Eukaryota</taxon>
        <taxon>Fungi</taxon>
        <taxon>Dikarya</taxon>
        <taxon>Ascomycota</taxon>
        <taxon>Pezizomycotina</taxon>
        <taxon>Eurotiomycetes</taxon>
        <taxon>Eurotiomycetidae</taxon>
        <taxon>Eurotiales</taxon>
        <taxon>Aspergillaceae</taxon>
        <taxon>Aspergillus</taxon>
        <taxon>Aspergillus subgen. Circumdati</taxon>
    </lineage>
</organism>
<evidence type="ECO:0000313" key="1">
    <source>
        <dbReference type="EMBL" id="GFF21578.1"/>
    </source>
</evidence>
<dbReference type="PANTHER" id="PTHR42030:SF1">
    <property type="entry name" value="DRBM DOMAIN-CONTAINING PROTEIN"/>
    <property type="match status" value="1"/>
</dbReference>
<dbReference type="Gene3D" id="3.30.160.20">
    <property type="match status" value="1"/>
</dbReference>
<gene>
    <name evidence="1" type="ORF">ATEIFO6365_0015014900</name>
</gene>
<dbReference type="OrthoDB" id="5418749at2759"/>
<accession>A0A5M3ZGF5</accession>
<dbReference type="Proteomes" id="UP000452235">
    <property type="component" value="Unassembled WGS sequence"/>
</dbReference>
<comment type="caution">
    <text evidence="1">The sequence shown here is derived from an EMBL/GenBank/DDBJ whole genome shotgun (WGS) entry which is preliminary data.</text>
</comment>
<sequence>MSAPSSSLSDYWQRELQTHCQKIGLPVPVFHIISDRRGGRTAWSSFVELKVANVSSPYWFDGEYTNNAKEAAAEAALKWLQNPSMTPTFYTGPGAPPTNNMYARNLRR</sequence>
<dbReference type="AlphaFoldDB" id="A0A5M3ZGF5"/>
<protein>
    <submittedName>
        <fullName evidence="1">Uncharacterized protein</fullName>
    </submittedName>
</protein>
<dbReference type="VEuPathDB" id="FungiDB:ATEG_10112"/>
<name>A0A5M3ZGF5_ASPTE</name>
<proteinExistence type="predicted"/>
<dbReference type="SUPFAM" id="SSF54768">
    <property type="entry name" value="dsRNA-binding domain-like"/>
    <property type="match status" value="1"/>
</dbReference>
<reference evidence="1 2" key="1">
    <citation type="submission" date="2020-01" db="EMBL/GenBank/DDBJ databases">
        <title>Aspergillus terreus IFO 6365 whole genome shotgun sequence.</title>
        <authorList>
            <person name="Kanamasa S."/>
            <person name="Takahashi H."/>
        </authorList>
    </citation>
    <scope>NUCLEOTIDE SEQUENCE [LARGE SCALE GENOMIC DNA]</scope>
    <source>
        <strain evidence="1 2">IFO 6365</strain>
    </source>
</reference>
<dbReference type="EMBL" id="BLJY01000015">
    <property type="protein sequence ID" value="GFF21578.1"/>
    <property type="molecule type" value="Genomic_DNA"/>
</dbReference>
<evidence type="ECO:0000313" key="2">
    <source>
        <dbReference type="Proteomes" id="UP000452235"/>
    </source>
</evidence>